<keyword evidence="4 6" id="KW-1133">Transmembrane helix</keyword>
<dbReference type="STRING" id="5888.A0DGF7"/>
<evidence type="ECO:0000256" key="4">
    <source>
        <dbReference type="ARBA" id="ARBA00022989"/>
    </source>
</evidence>
<evidence type="ECO:0000313" key="8">
    <source>
        <dbReference type="Proteomes" id="UP000000600"/>
    </source>
</evidence>
<keyword evidence="3 6" id="KW-0812">Transmembrane</keyword>
<name>A0DGF7_PARTE</name>
<evidence type="ECO:0000256" key="2">
    <source>
        <dbReference type="ARBA" id="ARBA00009457"/>
    </source>
</evidence>
<dbReference type="eggNOG" id="KOG2952">
    <property type="taxonomic scope" value="Eukaryota"/>
</dbReference>
<dbReference type="EMBL" id="CT868429">
    <property type="protein sequence ID" value="CAK82124.1"/>
    <property type="molecule type" value="Genomic_DNA"/>
</dbReference>
<gene>
    <name evidence="7" type="ORF">GSPATT00002253001</name>
</gene>
<dbReference type="RefSeq" id="XP_001449521.1">
    <property type="nucleotide sequence ID" value="XM_001449484.1"/>
</dbReference>
<dbReference type="Proteomes" id="UP000000600">
    <property type="component" value="Unassembled WGS sequence"/>
</dbReference>
<proteinExistence type="inferred from homology"/>
<keyword evidence="5 6" id="KW-0472">Membrane</keyword>
<dbReference type="OrthoDB" id="340608at2759"/>
<dbReference type="PANTHER" id="PTHR10926:SF0">
    <property type="entry name" value="CDC50, ISOFORM A"/>
    <property type="match status" value="1"/>
</dbReference>
<comment type="similarity">
    <text evidence="2">Belongs to the CDC50/LEM3 family.</text>
</comment>
<dbReference type="Pfam" id="PF03381">
    <property type="entry name" value="CDC50"/>
    <property type="match status" value="1"/>
</dbReference>
<dbReference type="KEGG" id="ptm:GSPATT00002253001"/>
<evidence type="ECO:0000256" key="5">
    <source>
        <dbReference type="ARBA" id="ARBA00023136"/>
    </source>
</evidence>
<dbReference type="GO" id="GO:0005886">
    <property type="term" value="C:plasma membrane"/>
    <property type="evidence" value="ECO:0000318"/>
    <property type="project" value="GO_Central"/>
</dbReference>
<organism evidence="7 8">
    <name type="scientific">Paramecium tetraurelia</name>
    <dbReference type="NCBI Taxonomy" id="5888"/>
    <lineage>
        <taxon>Eukaryota</taxon>
        <taxon>Sar</taxon>
        <taxon>Alveolata</taxon>
        <taxon>Ciliophora</taxon>
        <taxon>Intramacronucleata</taxon>
        <taxon>Oligohymenophorea</taxon>
        <taxon>Peniculida</taxon>
        <taxon>Parameciidae</taxon>
        <taxon>Paramecium</taxon>
    </lineage>
</organism>
<evidence type="ECO:0000313" key="7">
    <source>
        <dbReference type="EMBL" id="CAK82124.1"/>
    </source>
</evidence>
<dbReference type="InParanoid" id="A0DGF7"/>
<evidence type="ECO:0008006" key="9">
    <source>
        <dbReference type="Google" id="ProtNLM"/>
    </source>
</evidence>
<dbReference type="PANTHER" id="PTHR10926">
    <property type="entry name" value="CELL CYCLE CONTROL PROTEIN 50"/>
    <property type="match status" value="1"/>
</dbReference>
<evidence type="ECO:0000256" key="6">
    <source>
        <dbReference type="SAM" id="Phobius"/>
    </source>
</evidence>
<sequence length="358" mass="41450">MEIYYLLIYKEMDYNKINNTSSNIFNESSQFDQSRQEDVVNFLREPKASKKLSYQYPVVEEASSYWDRLLAGRLDSISLIPTTKCAVFTLFLISFYMGLFGLILFGVSTNIVEIRIPYGEECDQQSFCNITFFVDELMATPVYVYYELSNFYSNDLNFIKSINKDQLMGYDIDQEKYCPNAYLQSQMIRQNISASGHHLYFDKANPCGLAAKYIFNDTFYIMNTDKLTINVTNLLLPMYKKQFKRHEYYFKQWLDVENEQVESWFIPQVHSSRFILYGIINGNLNQGSYKFYVNNQYPISVFGGEKTLILQSASELGTKGLTIGLVLLGGSGLSALSSLMLFMLKRSKSKTQVQQEQI</sequence>
<feature type="transmembrane region" description="Helical" evidence="6">
    <location>
        <begin position="85"/>
        <end position="107"/>
    </location>
</feature>
<dbReference type="InterPro" id="IPR005045">
    <property type="entry name" value="CDC50/LEM3_fam"/>
</dbReference>
<reference evidence="7 8" key="1">
    <citation type="journal article" date="2006" name="Nature">
        <title>Global trends of whole-genome duplications revealed by the ciliate Paramecium tetraurelia.</title>
        <authorList>
            <consortium name="Genoscope"/>
            <person name="Aury J.-M."/>
            <person name="Jaillon O."/>
            <person name="Duret L."/>
            <person name="Noel B."/>
            <person name="Jubin C."/>
            <person name="Porcel B.M."/>
            <person name="Segurens B."/>
            <person name="Daubin V."/>
            <person name="Anthouard V."/>
            <person name="Aiach N."/>
            <person name="Arnaiz O."/>
            <person name="Billaut A."/>
            <person name="Beisson J."/>
            <person name="Blanc I."/>
            <person name="Bouhouche K."/>
            <person name="Camara F."/>
            <person name="Duharcourt S."/>
            <person name="Guigo R."/>
            <person name="Gogendeau D."/>
            <person name="Katinka M."/>
            <person name="Keller A.-M."/>
            <person name="Kissmehl R."/>
            <person name="Klotz C."/>
            <person name="Koll F."/>
            <person name="Le Moue A."/>
            <person name="Lepere C."/>
            <person name="Malinsky S."/>
            <person name="Nowacki M."/>
            <person name="Nowak J.K."/>
            <person name="Plattner H."/>
            <person name="Poulain J."/>
            <person name="Ruiz F."/>
            <person name="Serrano V."/>
            <person name="Zagulski M."/>
            <person name="Dessen P."/>
            <person name="Betermier M."/>
            <person name="Weissenbach J."/>
            <person name="Scarpelli C."/>
            <person name="Schachter V."/>
            <person name="Sperling L."/>
            <person name="Meyer E."/>
            <person name="Cohen J."/>
            <person name="Wincker P."/>
        </authorList>
    </citation>
    <scope>NUCLEOTIDE SEQUENCE [LARGE SCALE GENOMIC DNA]</scope>
    <source>
        <strain evidence="7 8">Stock d4-2</strain>
    </source>
</reference>
<evidence type="ECO:0000256" key="1">
    <source>
        <dbReference type="ARBA" id="ARBA00004141"/>
    </source>
</evidence>
<dbReference type="GeneID" id="5035306"/>
<comment type="subcellular location">
    <subcellularLocation>
        <location evidence="1">Membrane</location>
        <topology evidence="1">Multi-pass membrane protein</topology>
    </subcellularLocation>
</comment>
<keyword evidence="8" id="KW-1185">Reference proteome</keyword>
<evidence type="ECO:0000256" key="3">
    <source>
        <dbReference type="ARBA" id="ARBA00022692"/>
    </source>
</evidence>
<feature type="transmembrane region" description="Helical" evidence="6">
    <location>
        <begin position="321"/>
        <end position="344"/>
    </location>
</feature>
<dbReference type="HOGENOM" id="CLU_774930_0_0_1"/>
<dbReference type="GO" id="GO:0005794">
    <property type="term" value="C:Golgi apparatus"/>
    <property type="evidence" value="ECO:0000318"/>
    <property type="project" value="GO_Central"/>
</dbReference>
<dbReference type="OMA" id="CPNAYLQ"/>
<dbReference type="GO" id="GO:0005783">
    <property type="term" value="C:endoplasmic reticulum"/>
    <property type="evidence" value="ECO:0000318"/>
    <property type="project" value="GO_Central"/>
</dbReference>
<dbReference type="AlphaFoldDB" id="A0DGF7"/>
<protein>
    <recommendedName>
        <fullName evidence="9">Ligand-effect modulator 3 LEM3 family protein</fullName>
    </recommendedName>
</protein>
<accession>A0DGF7</accession>